<keyword evidence="5 9" id="KW-0472">Membrane</keyword>
<dbReference type="WBParaSite" id="SSTP_0001189500.1">
    <property type="protein sequence ID" value="SSTP_0001189500.1"/>
    <property type="gene ID" value="SSTP_0001189500"/>
</dbReference>
<reference evidence="11" key="1">
    <citation type="submission" date="2022-10" db="UniProtKB">
        <authorList>
            <consortium name="WormBaseParasite"/>
        </authorList>
    </citation>
    <scope>IDENTIFICATION</scope>
</reference>
<accession>A0A913I8P4</accession>
<evidence type="ECO:0000256" key="6">
    <source>
        <dbReference type="ARBA" id="ARBA00040778"/>
    </source>
</evidence>
<evidence type="ECO:0000256" key="5">
    <source>
        <dbReference type="ARBA" id="ARBA00023136"/>
    </source>
</evidence>
<comment type="subcellular location">
    <subcellularLocation>
        <location evidence="1">Membrane</location>
        <topology evidence="1">Multi-pass membrane protein</topology>
    </subcellularLocation>
</comment>
<sequence length="254" mass="28159">MSETPTVKTLTEDEIKKNLPSTGWERILSIYDGYKNGIMTFELDALRTVLKASFSVGFLGGGISGYTVAADRYSMHSTGKTFLSPRDATRRKLDFSIVMFMKKGFANGLRTSALAGSVVFFTTHLAAYRDHFSYYYFPLVSGATTGILHGVFGVLAFPLGIVGCIKAVTLGLVSGGTLSCGIALYGLSKNKSSNDVYKELKSEYEKLLIARNEEEAKVREFMKNEGIYFKYMAVKKLREIEHEKMLSESMSNDD</sequence>
<evidence type="ECO:0000256" key="1">
    <source>
        <dbReference type="ARBA" id="ARBA00004141"/>
    </source>
</evidence>
<keyword evidence="8" id="KW-0175">Coiled coil</keyword>
<dbReference type="PANTHER" id="PTHR13002:SF1">
    <property type="entry name" value="COMPLEX I ASSEMBLY FACTOR TIMMDC1, MITOCHONDRIAL"/>
    <property type="match status" value="1"/>
</dbReference>
<evidence type="ECO:0000313" key="11">
    <source>
        <dbReference type="WBParaSite" id="SSTP_0001189500.1"/>
    </source>
</evidence>
<evidence type="ECO:0000313" key="10">
    <source>
        <dbReference type="Proteomes" id="UP000035681"/>
    </source>
</evidence>
<comment type="similarity">
    <text evidence="2">Belongs to the Tim17/Tim22/Tim23 family.</text>
</comment>
<evidence type="ECO:0000256" key="7">
    <source>
        <dbReference type="ARBA" id="ARBA00041344"/>
    </source>
</evidence>
<name>A0A913I8P4_STRER</name>
<dbReference type="GO" id="GO:0032981">
    <property type="term" value="P:mitochondrial respiratory chain complex I assembly"/>
    <property type="evidence" value="ECO:0007669"/>
    <property type="project" value="InterPro"/>
</dbReference>
<dbReference type="InterPro" id="IPR055299">
    <property type="entry name" value="TIMMDC1"/>
</dbReference>
<feature type="coiled-coil region" evidence="8">
    <location>
        <begin position="197"/>
        <end position="224"/>
    </location>
</feature>
<dbReference type="GO" id="GO:0016020">
    <property type="term" value="C:membrane"/>
    <property type="evidence" value="ECO:0007669"/>
    <property type="project" value="UniProtKB-SubCell"/>
</dbReference>
<dbReference type="AlphaFoldDB" id="A0A913I8P4"/>
<dbReference type="WBParaSite" id="TCONS_00002473.p1">
    <property type="protein sequence ID" value="TCONS_00002473.p1"/>
    <property type="gene ID" value="XLOC_002322"/>
</dbReference>
<keyword evidence="10" id="KW-1185">Reference proteome</keyword>
<dbReference type="GO" id="GO:0005739">
    <property type="term" value="C:mitochondrion"/>
    <property type="evidence" value="ECO:0007669"/>
    <property type="project" value="TreeGrafter"/>
</dbReference>
<dbReference type="PANTHER" id="PTHR13002">
    <property type="entry name" value="C3ORF1 PROTEIN-RELATED"/>
    <property type="match status" value="1"/>
</dbReference>
<evidence type="ECO:0000256" key="9">
    <source>
        <dbReference type="SAM" id="Phobius"/>
    </source>
</evidence>
<feature type="transmembrane region" description="Helical" evidence="9">
    <location>
        <begin position="134"/>
        <end position="155"/>
    </location>
</feature>
<evidence type="ECO:0000256" key="8">
    <source>
        <dbReference type="SAM" id="Coils"/>
    </source>
</evidence>
<feature type="transmembrane region" description="Helical" evidence="9">
    <location>
        <begin position="109"/>
        <end position="128"/>
    </location>
</feature>
<protein>
    <recommendedName>
        <fullName evidence="6">Complex I assembly factor TIMMDC1, mitochondrial</fullName>
    </recommendedName>
    <alternativeName>
        <fullName evidence="7">Translocase of inner mitochondrial membrane domain-containing protein 1</fullName>
    </alternativeName>
</protein>
<organism evidence="11">
    <name type="scientific">Strongyloides stercoralis</name>
    <name type="common">Threadworm</name>
    <dbReference type="NCBI Taxonomy" id="6248"/>
    <lineage>
        <taxon>Eukaryota</taxon>
        <taxon>Metazoa</taxon>
        <taxon>Ecdysozoa</taxon>
        <taxon>Nematoda</taxon>
        <taxon>Chromadorea</taxon>
        <taxon>Rhabditida</taxon>
        <taxon>Tylenchina</taxon>
        <taxon>Panagrolaimomorpha</taxon>
        <taxon>Strongyloidoidea</taxon>
        <taxon>Strongyloididae</taxon>
        <taxon>Strongyloides</taxon>
    </lineage>
</organism>
<evidence type="ECO:0000256" key="3">
    <source>
        <dbReference type="ARBA" id="ARBA00022692"/>
    </source>
</evidence>
<keyword evidence="3 9" id="KW-0812">Transmembrane</keyword>
<keyword evidence="4 9" id="KW-1133">Transmembrane helix</keyword>
<evidence type="ECO:0000256" key="2">
    <source>
        <dbReference type="ARBA" id="ARBA00008444"/>
    </source>
</evidence>
<evidence type="ECO:0000256" key="4">
    <source>
        <dbReference type="ARBA" id="ARBA00022989"/>
    </source>
</evidence>
<proteinExistence type="inferred from homology"/>
<dbReference type="Proteomes" id="UP000035681">
    <property type="component" value="Unplaced"/>
</dbReference>
<feature type="transmembrane region" description="Helical" evidence="9">
    <location>
        <begin position="167"/>
        <end position="187"/>
    </location>
</feature>